<evidence type="ECO:0000256" key="1">
    <source>
        <dbReference type="SAM" id="Phobius"/>
    </source>
</evidence>
<dbReference type="EMBL" id="GGFM01009582">
    <property type="protein sequence ID" value="MBW30333.1"/>
    <property type="molecule type" value="Transcribed_RNA"/>
</dbReference>
<sequence>MVIIGWWTTMLLLLVVVVVVRASWCKTVRWHGRIFSTQTHRGRCVEHVDTASCTDCPTTVRWLLLLMLVPRIHLSANLPRMTMALWRWLYYRLDTRKGGRFRV</sequence>
<name>A0A2M3ZPA5_9DIPT</name>
<accession>A0A2M3ZPA5</accession>
<keyword evidence="1" id="KW-1133">Transmembrane helix</keyword>
<keyword evidence="1" id="KW-0812">Transmembrane</keyword>
<dbReference type="AlphaFoldDB" id="A0A2M3ZPA5"/>
<proteinExistence type="predicted"/>
<keyword evidence="1" id="KW-0472">Membrane</keyword>
<evidence type="ECO:0000313" key="2">
    <source>
        <dbReference type="EMBL" id="MBW30333.1"/>
    </source>
</evidence>
<organism evidence="2">
    <name type="scientific">Anopheles braziliensis</name>
    <dbReference type="NCBI Taxonomy" id="58242"/>
    <lineage>
        <taxon>Eukaryota</taxon>
        <taxon>Metazoa</taxon>
        <taxon>Ecdysozoa</taxon>
        <taxon>Arthropoda</taxon>
        <taxon>Hexapoda</taxon>
        <taxon>Insecta</taxon>
        <taxon>Pterygota</taxon>
        <taxon>Neoptera</taxon>
        <taxon>Endopterygota</taxon>
        <taxon>Diptera</taxon>
        <taxon>Nematocera</taxon>
        <taxon>Culicoidea</taxon>
        <taxon>Culicidae</taxon>
        <taxon>Anophelinae</taxon>
        <taxon>Anopheles</taxon>
    </lineage>
</organism>
<reference evidence="2" key="1">
    <citation type="submission" date="2018-01" db="EMBL/GenBank/DDBJ databases">
        <title>An insight into the sialome of Amazonian anophelines.</title>
        <authorList>
            <person name="Ribeiro J.M."/>
            <person name="Scarpassa V."/>
            <person name="Calvo E."/>
        </authorList>
    </citation>
    <scope>NUCLEOTIDE SEQUENCE</scope>
    <source>
        <tissue evidence="2">Salivary glands</tissue>
    </source>
</reference>
<protein>
    <submittedName>
        <fullName evidence="2">Putative secreted peptide</fullName>
    </submittedName>
</protein>
<feature type="transmembrane region" description="Helical" evidence="1">
    <location>
        <begin position="6"/>
        <end position="24"/>
    </location>
</feature>